<keyword evidence="4" id="KW-1185">Reference proteome</keyword>
<feature type="domain" description="Ig-like" evidence="2">
    <location>
        <begin position="14"/>
        <end position="108"/>
    </location>
</feature>
<dbReference type="PROSITE" id="PS50835">
    <property type="entry name" value="IG_LIKE"/>
    <property type="match status" value="1"/>
</dbReference>
<dbReference type="InterPro" id="IPR013783">
    <property type="entry name" value="Ig-like_fold"/>
</dbReference>
<dbReference type="InterPro" id="IPR007110">
    <property type="entry name" value="Ig-like_dom"/>
</dbReference>
<evidence type="ECO:0000313" key="3">
    <source>
        <dbReference type="EMBL" id="KAH3796819.1"/>
    </source>
</evidence>
<comment type="caution">
    <text evidence="3">The sequence shown here is derived from an EMBL/GenBank/DDBJ whole genome shotgun (WGS) entry which is preliminary data.</text>
</comment>
<dbReference type="EMBL" id="JAIWYP010000007">
    <property type="protein sequence ID" value="KAH3796819.1"/>
    <property type="molecule type" value="Genomic_DNA"/>
</dbReference>
<dbReference type="Pfam" id="PF08205">
    <property type="entry name" value="C2-set_2"/>
    <property type="match status" value="1"/>
</dbReference>
<sequence length="130" mass="14652">MKISELVTWVTITPDINRLREVEGAYVQFTCQTSPVVPAPTVRWFKAENKSDIPPMEFTDGSQISIHPNISGTISSLKIIPRMNDSGIVIYCKAMINFTEVESQRRVSLDVMCTCQIVVTNNTRKELPSF</sequence>
<reference evidence="3" key="1">
    <citation type="journal article" date="2019" name="bioRxiv">
        <title>The Genome of the Zebra Mussel, Dreissena polymorpha: A Resource for Invasive Species Research.</title>
        <authorList>
            <person name="McCartney M.A."/>
            <person name="Auch B."/>
            <person name="Kono T."/>
            <person name="Mallez S."/>
            <person name="Zhang Y."/>
            <person name="Obille A."/>
            <person name="Becker A."/>
            <person name="Abrahante J.E."/>
            <person name="Garbe J."/>
            <person name="Badalamenti J.P."/>
            <person name="Herman A."/>
            <person name="Mangelson H."/>
            <person name="Liachko I."/>
            <person name="Sullivan S."/>
            <person name="Sone E.D."/>
            <person name="Koren S."/>
            <person name="Silverstein K.A.T."/>
            <person name="Beckman K.B."/>
            <person name="Gohl D.M."/>
        </authorList>
    </citation>
    <scope>NUCLEOTIDE SEQUENCE</scope>
    <source>
        <strain evidence="3">Duluth1</strain>
        <tissue evidence="3">Whole animal</tissue>
    </source>
</reference>
<evidence type="ECO:0000313" key="4">
    <source>
        <dbReference type="Proteomes" id="UP000828390"/>
    </source>
</evidence>
<proteinExistence type="predicted"/>
<dbReference type="InterPro" id="IPR013162">
    <property type="entry name" value="CD80_C2-set"/>
</dbReference>
<evidence type="ECO:0000259" key="2">
    <source>
        <dbReference type="PROSITE" id="PS50835"/>
    </source>
</evidence>
<dbReference type="InterPro" id="IPR036179">
    <property type="entry name" value="Ig-like_dom_sf"/>
</dbReference>
<name>A0A9D4J5L4_DREPO</name>
<organism evidence="3 4">
    <name type="scientific">Dreissena polymorpha</name>
    <name type="common">Zebra mussel</name>
    <name type="synonym">Mytilus polymorpha</name>
    <dbReference type="NCBI Taxonomy" id="45954"/>
    <lineage>
        <taxon>Eukaryota</taxon>
        <taxon>Metazoa</taxon>
        <taxon>Spiralia</taxon>
        <taxon>Lophotrochozoa</taxon>
        <taxon>Mollusca</taxon>
        <taxon>Bivalvia</taxon>
        <taxon>Autobranchia</taxon>
        <taxon>Heteroconchia</taxon>
        <taxon>Euheterodonta</taxon>
        <taxon>Imparidentia</taxon>
        <taxon>Neoheterodontei</taxon>
        <taxon>Myida</taxon>
        <taxon>Dreissenoidea</taxon>
        <taxon>Dreissenidae</taxon>
        <taxon>Dreissena</taxon>
    </lineage>
</organism>
<keyword evidence="1" id="KW-1015">Disulfide bond</keyword>
<dbReference type="SUPFAM" id="SSF48726">
    <property type="entry name" value="Immunoglobulin"/>
    <property type="match status" value="1"/>
</dbReference>
<accession>A0A9D4J5L4</accession>
<protein>
    <recommendedName>
        <fullName evidence="2">Ig-like domain-containing protein</fullName>
    </recommendedName>
</protein>
<dbReference type="Proteomes" id="UP000828390">
    <property type="component" value="Unassembled WGS sequence"/>
</dbReference>
<gene>
    <name evidence="3" type="ORF">DPMN_150392</name>
</gene>
<evidence type="ECO:0000256" key="1">
    <source>
        <dbReference type="ARBA" id="ARBA00023157"/>
    </source>
</evidence>
<dbReference type="AlphaFoldDB" id="A0A9D4J5L4"/>
<reference evidence="3" key="2">
    <citation type="submission" date="2020-11" db="EMBL/GenBank/DDBJ databases">
        <authorList>
            <person name="McCartney M.A."/>
            <person name="Auch B."/>
            <person name="Kono T."/>
            <person name="Mallez S."/>
            <person name="Becker A."/>
            <person name="Gohl D.M."/>
            <person name="Silverstein K.A.T."/>
            <person name="Koren S."/>
            <person name="Bechman K.B."/>
            <person name="Herman A."/>
            <person name="Abrahante J.E."/>
            <person name="Garbe J."/>
        </authorList>
    </citation>
    <scope>NUCLEOTIDE SEQUENCE</scope>
    <source>
        <strain evidence="3">Duluth1</strain>
        <tissue evidence="3">Whole animal</tissue>
    </source>
</reference>
<dbReference type="Gene3D" id="2.60.40.10">
    <property type="entry name" value="Immunoglobulins"/>
    <property type="match status" value="1"/>
</dbReference>